<comment type="caution">
    <text evidence="6">The sequence shown here is derived from an EMBL/GenBank/DDBJ whole genome shotgun (WGS) entry which is preliminary data.</text>
</comment>
<evidence type="ECO:0000256" key="2">
    <source>
        <dbReference type="ARBA" id="ARBA00010617"/>
    </source>
</evidence>
<dbReference type="Pfam" id="PF00067">
    <property type="entry name" value="p450"/>
    <property type="match status" value="1"/>
</dbReference>
<dbReference type="CDD" id="cd00302">
    <property type="entry name" value="cytochrome_P450"/>
    <property type="match status" value="1"/>
</dbReference>
<evidence type="ECO:0000313" key="6">
    <source>
        <dbReference type="EMBL" id="KAK5691116.1"/>
    </source>
</evidence>
<evidence type="ECO:0000256" key="5">
    <source>
        <dbReference type="PIRSR" id="PIRSR602403-1"/>
    </source>
</evidence>
<protein>
    <recommendedName>
        <fullName evidence="8">Cytochrome P450</fullName>
    </recommendedName>
</protein>
<evidence type="ECO:0000256" key="4">
    <source>
        <dbReference type="ARBA" id="ARBA00023004"/>
    </source>
</evidence>
<sequence>MSLPVFDELESRDEAWNVYQFMLKLSSATVGKIMLGKDFGHFTSVDAPMNKMPLGIAEALALNKKISTKGDWYSHLPFGDPKRLKDVKQFMLSEIEASIEDAKATFGTEDLPLQDAALKAANVIDYFVRAVDAAGERLPLKNLVPALVVASGAGFTTTSSLLSWLIYGLVAYPGMQERLVQELVNKDFSDGADVTPELIEELPMLDKYIKEMQRRHNPSYQPGRTAQKDLVLPGGLKMYKGDVLIIALHHLHMNPKIWDNPDSFDPDRWDTERVKKRSKTEYIPFAYGGRMCIGFNFALQEVKIFLVQLVWRYQWFKDGEVETEYDPWFQLIRPVNLYVRTQRRTEYPSKSDAAQS</sequence>
<dbReference type="PANTHER" id="PTHR24305">
    <property type="entry name" value="CYTOCHROME P450"/>
    <property type="match status" value="1"/>
</dbReference>
<comment type="similarity">
    <text evidence="2">Belongs to the cytochrome P450 family.</text>
</comment>
<dbReference type="EMBL" id="JAVRQU010000022">
    <property type="protein sequence ID" value="KAK5691116.1"/>
    <property type="molecule type" value="Genomic_DNA"/>
</dbReference>
<dbReference type="InterPro" id="IPR002403">
    <property type="entry name" value="Cyt_P450_E_grp-IV"/>
</dbReference>
<feature type="binding site" description="axial binding residue" evidence="5">
    <location>
        <position position="292"/>
    </location>
    <ligand>
        <name>heme</name>
        <dbReference type="ChEBI" id="CHEBI:30413"/>
    </ligand>
    <ligandPart>
        <name>Fe</name>
        <dbReference type="ChEBI" id="CHEBI:18248"/>
    </ligandPart>
</feature>
<reference evidence="6" key="1">
    <citation type="submission" date="2023-08" db="EMBL/GenBank/DDBJ databases">
        <title>Black Yeasts Isolated from many extreme environments.</title>
        <authorList>
            <person name="Coleine C."/>
            <person name="Stajich J.E."/>
            <person name="Selbmann L."/>
        </authorList>
    </citation>
    <scope>NUCLEOTIDE SEQUENCE</scope>
    <source>
        <strain evidence="6">CCFEE 5810</strain>
    </source>
</reference>
<evidence type="ECO:0008006" key="8">
    <source>
        <dbReference type="Google" id="ProtNLM"/>
    </source>
</evidence>
<dbReference type="InterPro" id="IPR036396">
    <property type="entry name" value="Cyt_P450_sf"/>
</dbReference>
<evidence type="ECO:0000256" key="3">
    <source>
        <dbReference type="ARBA" id="ARBA00022723"/>
    </source>
</evidence>
<dbReference type="InterPro" id="IPR001128">
    <property type="entry name" value="Cyt_P450"/>
</dbReference>
<dbReference type="GO" id="GO:0020037">
    <property type="term" value="F:heme binding"/>
    <property type="evidence" value="ECO:0007669"/>
    <property type="project" value="InterPro"/>
</dbReference>
<accession>A0AAN7VZV1</accession>
<dbReference type="Proteomes" id="UP001310594">
    <property type="component" value="Unassembled WGS sequence"/>
</dbReference>
<dbReference type="PRINTS" id="PR00385">
    <property type="entry name" value="P450"/>
</dbReference>
<organism evidence="6 7">
    <name type="scientific">Elasticomyces elasticus</name>
    <dbReference type="NCBI Taxonomy" id="574655"/>
    <lineage>
        <taxon>Eukaryota</taxon>
        <taxon>Fungi</taxon>
        <taxon>Dikarya</taxon>
        <taxon>Ascomycota</taxon>
        <taxon>Pezizomycotina</taxon>
        <taxon>Dothideomycetes</taxon>
        <taxon>Dothideomycetidae</taxon>
        <taxon>Mycosphaerellales</taxon>
        <taxon>Teratosphaeriaceae</taxon>
        <taxon>Elasticomyces</taxon>
    </lineage>
</organism>
<keyword evidence="5" id="KW-0349">Heme</keyword>
<keyword evidence="4 5" id="KW-0408">Iron</keyword>
<dbReference type="GO" id="GO:0016705">
    <property type="term" value="F:oxidoreductase activity, acting on paired donors, with incorporation or reduction of molecular oxygen"/>
    <property type="evidence" value="ECO:0007669"/>
    <property type="project" value="InterPro"/>
</dbReference>
<dbReference type="InterPro" id="IPR050121">
    <property type="entry name" value="Cytochrome_P450_monoxygenase"/>
</dbReference>
<gene>
    <name evidence="6" type="ORF">LTR97_011768</name>
</gene>
<dbReference type="GO" id="GO:0005506">
    <property type="term" value="F:iron ion binding"/>
    <property type="evidence" value="ECO:0007669"/>
    <property type="project" value="InterPro"/>
</dbReference>
<name>A0AAN7VZV1_9PEZI</name>
<dbReference type="PANTHER" id="PTHR24305:SF87">
    <property type="entry name" value="CYTOCHROME P450 MONOOXYGENASE ALND-RELATED"/>
    <property type="match status" value="1"/>
</dbReference>
<dbReference type="SUPFAM" id="SSF48264">
    <property type="entry name" value="Cytochrome P450"/>
    <property type="match status" value="1"/>
</dbReference>
<evidence type="ECO:0000313" key="7">
    <source>
        <dbReference type="Proteomes" id="UP001310594"/>
    </source>
</evidence>
<dbReference type="PRINTS" id="PR00465">
    <property type="entry name" value="EP450IV"/>
</dbReference>
<comment type="cofactor">
    <cofactor evidence="1 5">
        <name>heme</name>
        <dbReference type="ChEBI" id="CHEBI:30413"/>
    </cofactor>
</comment>
<evidence type="ECO:0000256" key="1">
    <source>
        <dbReference type="ARBA" id="ARBA00001971"/>
    </source>
</evidence>
<dbReference type="Gene3D" id="1.10.630.10">
    <property type="entry name" value="Cytochrome P450"/>
    <property type="match status" value="1"/>
</dbReference>
<dbReference type="AlphaFoldDB" id="A0AAN7VZV1"/>
<dbReference type="GO" id="GO:0004497">
    <property type="term" value="F:monooxygenase activity"/>
    <property type="evidence" value="ECO:0007669"/>
    <property type="project" value="InterPro"/>
</dbReference>
<proteinExistence type="inferred from homology"/>
<keyword evidence="3 5" id="KW-0479">Metal-binding</keyword>